<dbReference type="GO" id="GO:0043531">
    <property type="term" value="F:ADP binding"/>
    <property type="evidence" value="ECO:0007669"/>
    <property type="project" value="UniProtKB-UniRule"/>
</dbReference>
<accession>A0A150NAL1</accession>
<dbReference type="GO" id="GO:0005524">
    <property type="term" value="F:ATP binding"/>
    <property type="evidence" value="ECO:0007669"/>
    <property type="project" value="InterPro"/>
</dbReference>
<dbReference type="AlphaFoldDB" id="A0A150NAL1"/>
<gene>
    <name evidence="6" type="ORF">B4114_2257</name>
</gene>
<dbReference type="EMBL" id="LQYY01000090">
    <property type="protein sequence ID" value="KYD33711.1"/>
    <property type="molecule type" value="Genomic_DNA"/>
</dbReference>
<evidence type="ECO:0000256" key="1">
    <source>
        <dbReference type="ARBA" id="ARBA00022527"/>
    </source>
</evidence>
<sequence>MNQRLVYVVSDSGGETAELVVKAAASQFYASPVQIKRVPYVEDKTTLAEVVALAKMNQAIIAFTLVVPEMREFLLAEAAREGVVAYDIIGPLIEKMSGLFQLTPRYEPGQVRVLDEDYFKKIEAIEFAVKYDDGRDPRGILRADIVLIGVSRTSKTPLSQYLAHKRLKVANVPIVPEVEPPEQLFQVGPGKCFGLKISPDKLLSIRRERLKSLGLNDQAIYANMDRIKEELAYFDEVVKKIGCDVIDVTNKAVEETASIIMKKIHGQRALPSTRHENDCSRRCIFTEKLKC</sequence>
<dbReference type="HAMAP" id="MF_00921">
    <property type="entry name" value="PDRP"/>
    <property type="match status" value="1"/>
</dbReference>
<evidence type="ECO:0000256" key="3">
    <source>
        <dbReference type="ARBA" id="ARBA00022741"/>
    </source>
</evidence>
<comment type="similarity">
    <text evidence="5">Belongs to the pyruvate, phosphate/water dikinase regulatory protein family. PDRP subfamily.</text>
</comment>
<dbReference type="EC" id="2.7.11.32" evidence="5"/>
<evidence type="ECO:0000256" key="2">
    <source>
        <dbReference type="ARBA" id="ARBA00022679"/>
    </source>
</evidence>
<dbReference type="PATRIC" id="fig|1422.17.peg.487"/>
<organism evidence="6 7">
    <name type="scientific">Geobacillus stearothermophilus</name>
    <name type="common">Bacillus stearothermophilus</name>
    <dbReference type="NCBI Taxonomy" id="1422"/>
    <lineage>
        <taxon>Bacteria</taxon>
        <taxon>Bacillati</taxon>
        <taxon>Bacillota</taxon>
        <taxon>Bacilli</taxon>
        <taxon>Bacillales</taxon>
        <taxon>Anoxybacillaceae</taxon>
        <taxon>Geobacillus</taxon>
    </lineage>
</organism>
<dbReference type="InterPro" id="IPR005177">
    <property type="entry name" value="Kinase-pyrophosphorylase"/>
</dbReference>
<feature type="binding site" evidence="5">
    <location>
        <begin position="149"/>
        <end position="156"/>
    </location>
    <ligand>
        <name>ADP</name>
        <dbReference type="ChEBI" id="CHEBI:456216"/>
    </ligand>
</feature>
<comment type="catalytic activity">
    <reaction evidence="5">
        <text>N(tele)-phospho-L-histidyl/L-threonyl-[pyruvate, phosphate dikinase] + ADP = N(tele)-phospho-L-histidyl/O-phospho-L-threonyl-[pyruvate, phosphate dikinase] + AMP + H(+)</text>
        <dbReference type="Rhea" id="RHEA:43692"/>
        <dbReference type="Rhea" id="RHEA-COMP:10650"/>
        <dbReference type="Rhea" id="RHEA-COMP:10651"/>
        <dbReference type="ChEBI" id="CHEBI:15378"/>
        <dbReference type="ChEBI" id="CHEBI:30013"/>
        <dbReference type="ChEBI" id="CHEBI:61977"/>
        <dbReference type="ChEBI" id="CHEBI:83586"/>
        <dbReference type="ChEBI" id="CHEBI:456215"/>
        <dbReference type="ChEBI" id="CHEBI:456216"/>
        <dbReference type="EC" id="2.7.11.32"/>
    </reaction>
</comment>
<evidence type="ECO:0000256" key="4">
    <source>
        <dbReference type="ARBA" id="ARBA00022777"/>
    </source>
</evidence>
<dbReference type="EC" id="2.7.4.27" evidence="5"/>
<dbReference type="Pfam" id="PF03618">
    <property type="entry name" value="Kinase-PPPase"/>
    <property type="match status" value="1"/>
</dbReference>
<keyword evidence="1 5" id="KW-0723">Serine/threonine-protein kinase</keyword>
<keyword evidence="4 5" id="KW-0418">Kinase</keyword>
<dbReference type="InterPro" id="IPR026565">
    <property type="entry name" value="PPDK_reg"/>
</dbReference>
<evidence type="ECO:0000313" key="7">
    <source>
        <dbReference type="Proteomes" id="UP000075517"/>
    </source>
</evidence>
<dbReference type="GO" id="GO:0004674">
    <property type="term" value="F:protein serine/threonine kinase activity"/>
    <property type="evidence" value="ECO:0007669"/>
    <property type="project" value="UniProtKB-UniRule"/>
</dbReference>
<evidence type="ECO:0000256" key="5">
    <source>
        <dbReference type="HAMAP-Rule" id="MF_00921"/>
    </source>
</evidence>
<evidence type="ECO:0000313" key="6">
    <source>
        <dbReference type="EMBL" id="KYD33711.1"/>
    </source>
</evidence>
<comment type="function">
    <text evidence="5">Bifunctional serine/threonine kinase and phosphorylase involved in the regulation of the pyruvate, phosphate dikinase (PPDK) by catalyzing its phosphorylation/dephosphorylation.</text>
</comment>
<dbReference type="PANTHER" id="PTHR31756">
    <property type="entry name" value="PYRUVATE, PHOSPHATE DIKINASE REGULATORY PROTEIN 1, CHLOROPLASTIC"/>
    <property type="match status" value="1"/>
</dbReference>
<proteinExistence type="inferred from homology"/>
<protein>
    <recommendedName>
        <fullName evidence="5">Putative pyruvate, phosphate dikinase regulatory protein</fullName>
        <shortName evidence="5">PPDK regulatory protein</shortName>
        <ecNumber evidence="5">2.7.11.32</ecNumber>
        <ecNumber evidence="5">2.7.4.27</ecNumber>
    </recommendedName>
</protein>
<reference evidence="6 7" key="1">
    <citation type="submission" date="2016-01" db="EMBL/GenBank/DDBJ databases">
        <title>Draft Genome Sequences of Seven Thermophilic Sporeformers Isolated from Foods.</title>
        <authorList>
            <person name="Berendsen E.M."/>
            <person name="Wells-Bennik M.H."/>
            <person name="Krawcyk A.O."/>
            <person name="De Jong A."/>
            <person name="Holsappel S."/>
            <person name="Eijlander R.T."/>
            <person name="Kuipers O.P."/>
        </authorList>
    </citation>
    <scope>NUCLEOTIDE SEQUENCE [LARGE SCALE GENOMIC DNA]</scope>
    <source>
        <strain evidence="6 7">B4114</strain>
    </source>
</reference>
<keyword evidence="3 5" id="KW-0547">Nucleotide-binding</keyword>
<dbReference type="GO" id="GO:0016776">
    <property type="term" value="F:phosphotransferase activity, phosphate group as acceptor"/>
    <property type="evidence" value="ECO:0007669"/>
    <property type="project" value="UniProtKB-UniRule"/>
</dbReference>
<comment type="catalytic activity">
    <reaction evidence="5">
        <text>N(tele)-phospho-L-histidyl/O-phospho-L-threonyl-[pyruvate, phosphate dikinase] + phosphate + H(+) = N(tele)-phospho-L-histidyl/L-threonyl-[pyruvate, phosphate dikinase] + diphosphate</text>
        <dbReference type="Rhea" id="RHEA:43696"/>
        <dbReference type="Rhea" id="RHEA-COMP:10650"/>
        <dbReference type="Rhea" id="RHEA-COMP:10651"/>
        <dbReference type="ChEBI" id="CHEBI:15378"/>
        <dbReference type="ChEBI" id="CHEBI:30013"/>
        <dbReference type="ChEBI" id="CHEBI:33019"/>
        <dbReference type="ChEBI" id="CHEBI:43474"/>
        <dbReference type="ChEBI" id="CHEBI:61977"/>
        <dbReference type="ChEBI" id="CHEBI:83586"/>
        <dbReference type="EC" id="2.7.4.27"/>
    </reaction>
</comment>
<comment type="caution">
    <text evidence="6">The sequence shown here is derived from an EMBL/GenBank/DDBJ whole genome shotgun (WGS) entry which is preliminary data.</text>
</comment>
<name>A0A150NAL1_GEOSE</name>
<dbReference type="Proteomes" id="UP000075517">
    <property type="component" value="Unassembled WGS sequence"/>
</dbReference>
<dbReference type="NCBIfam" id="NF003742">
    <property type="entry name" value="PRK05339.1"/>
    <property type="match status" value="1"/>
</dbReference>
<dbReference type="PANTHER" id="PTHR31756:SF3">
    <property type="entry name" value="PYRUVATE, PHOSPHATE DIKINASE REGULATORY PROTEIN 1, CHLOROPLASTIC"/>
    <property type="match status" value="1"/>
</dbReference>
<keyword evidence="2 5" id="KW-0808">Transferase</keyword>